<feature type="compositionally biased region" description="Polar residues" evidence="1">
    <location>
        <begin position="10"/>
        <end position="33"/>
    </location>
</feature>
<gene>
    <name evidence="2" type="ORF">R1sor_013183</name>
</gene>
<evidence type="ECO:0000313" key="2">
    <source>
        <dbReference type="EMBL" id="KAL3686874.1"/>
    </source>
</evidence>
<sequence>MRSGGGSLMRTRSATGSRSDGLKETSSPGPSTEATRRKKALETPEQALGAGPSEPPISRPKKGAKRGVPKKLVDPNAIEGQYLVEFEVIPDPDRHIRWGYVNQSGRDSTFEVVRMRDLMAFGLGLALELSIHRPHEWAPALECISMMLLASRRPRTIPGRLVYYIKHFLLDPQDEPEQHLDFMDLMAHSLRHEMFAVQAHLREDKPERYMETFVAIPDMFTYLDYKSDTVMYLDYKGDTVTYLDYNSDMYPYLGYNSDTCTYLGYNNDTYPYLGYNSDTYTIRARAGLRPMVISPSEPRMKFFIFEPQGFFFRLANVVGVGTTKAKGFDVLSVVGKSLVVRPGDCLVGFLEGFQKRCRIIVWSRQSKEALMSFLEEMVMKGYLPAFLLDTQACTVWGGDRVEVVHPRNNPDKHVKLKSFRRLHNHGICLRDVLIVDTSPKRNSRNHPYSGMHPRAMDGFPSVPKMSAWLARFTDLLTIWTENVLPTIDFVRAHRRSMDGILDPILVLREVWEKTPQPVDRYIIGSDVPSATRGDLLVEWPHFFVHAEALANEKTPVEGAPAEKTTRVEEATLVEGAPAEKTTRVEEATRIEKAPVEEVTHVEEIPLAIPIPVEAIPLGATQE</sequence>
<reference evidence="2 3" key="1">
    <citation type="submission" date="2024-09" db="EMBL/GenBank/DDBJ databases">
        <title>Chromosome-scale assembly of Riccia sorocarpa.</title>
        <authorList>
            <person name="Paukszto L."/>
        </authorList>
    </citation>
    <scope>NUCLEOTIDE SEQUENCE [LARGE SCALE GENOMIC DNA]</scope>
    <source>
        <strain evidence="2">LP-2024</strain>
        <tissue evidence="2">Aerial parts of the thallus</tissue>
    </source>
</reference>
<dbReference type="AlphaFoldDB" id="A0ABD3H9R0"/>
<feature type="region of interest" description="Disordered" evidence="1">
    <location>
        <begin position="1"/>
        <end position="70"/>
    </location>
</feature>
<dbReference type="Proteomes" id="UP001633002">
    <property type="component" value="Unassembled WGS sequence"/>
</dbReference>
<dbReference type="EMBL" id="JBJQOH010000004">
    <property type="protein sequence ID" value="KAL3686874.1"/>
    <property type="molecule type" value="Genomic_DNA"/>
</dbReference>
<keyword evidence="3" id="KW-1185">Reference proteome</keyword>
<comment type="caution">
    <text evidence="2">The sequence shown here is derived from an EMBL/GenBank/DDBJ whole genome shotgun (WGS) entry which is preliminary data.</text>
</comment>
<evidence type="ECO:0000256" key="1">
    <source>
        <dbReference type="SAM" id="MobiDB-lite"/>
    </source>
</evidence>
<dbReference type="Gene3D" id="3.40.50.1000">
    <property type="entry name" value="HAD superfamily/HAD-like"/>
    <property type="match status" value="1"/>
</dbReference>
<name>A0ABD3H9R0_9MARC</name>
<feature type="compositionally biased region" description="Basic residues" evidence="1">
    <location>
        <begin position="59"/>
        <end position="69"/>
    </location>
</feature>
<evidence type="ECO:0000313" key="3">
    <source>
        <dbReference type="Proteomes" id="UP001633002"/>
    </source>
</evidence>
<dbReference type="InterPro" id="IPR023214">
    <property type="entry name" value="HAD_sf"/>
</dbReference>
<organism evidence="2 3">
    <name type="scientific">Riccia sorocarpa</name>
    <dbReference type="NCBI Taxonomy" id="122646"/>
    <lineage>
        <taxon>Eukaryota</taxon>
        <taxon>Viridiplantae</taxon>
        <taxon>Streptophyta</taxon>
        <taxon>Embryophyta</taxon>
        <taxon>Marchantiophyta</taxon>
        <taxon>Marchantiopsida</taxon>
        <taxon>Marchantiidae</taxon>
        <taxon>Marchantiales</taxon>
        <taxon>Ricciaceae</taxon>
        <taxon>Riccia</taxon>
    </lineage>
</organism>
<protein>
    <submittedName>
        <fullName evidence="2">Uncharacterized protein</fullName>
    </submittedName>
</protein>
<accession>A0ABD3H9R0</accession>
<proteinExistence type="predicted"/>